<evidence type="ECO:0000259" key="10">
    <source>
        <dbReference type="PROSITE" id="PS51898"/>
    </source>
</evidence>
<dbReference type="GO" id="GO:0006310">
    <property type="term" value="P:DNA recombination"/>
    <property type="evidence" value="ECO:0007669"/>
    <property type="project" value="UniProtKB-KW"/>
</dbReference>
<evidence type="ECO:0000259" key="11">
    <source>
        <dbReference type="PROSITE" id="PS51900"/>
    </source>
</evidence>
<evidence type="ECO:0000313" key="13">
    <source>
        <dbReference type="Proteomes" id="UP000279089"/>
    </source>
</evidence>
<keyword evidence="5" id="KW-0229">DNA integration</keyword>
<keyword evidence="3" id="KW-0132">Cell division</keyword>
<dbReference type="AlphaFoldDB" id="A0A3N4MBI8"/>
<dbReference type="PANTHER" id="PTHR30349:SF77">
    <property type="entry name" value="TYROSINE RECOMBINASE XERC"/>
    <property type="match status" value="1"/>
</dbReference>
<dbReference type="SUPFAM" id="SSF56349">
    <property type="entry name" value="DNA breaking-rejoining enzymes"/>
    <property type="match status" value="1"/>
</dbReference>
<dbReference type="InterPro" id="IPR002104">
    <property type="entry name" value="Integrase_catalytic"/>
</dbReference>
<dbReference type="EMBL" id="RMBX01000006">
    <property type="protein sequence ID" value="RPD40848.1"/>
    <property type="molecule type" value="Genomic_DNA"/>
</dbReference>
<dbReference type="InterPro" id="IPR004107">
    <property type="entry name" value="Integrase_SAM-like_N"/>
</dbReference>
<dbReference type="InterPro" id="IPR010998">
    <property type="entry name" value="Integrase_recombinase_N"/>
</dbReference>
<name>A0A3N4MBI8_9BACT</name>
<comment type="caution">
    <text evidence="12">The sequence shown here is derived from an EMBL/GenBank/DDBJ whole genome shotgun (WGS) entry which is preliminary data.</text>
</comment>
<dbReference type="Proteomes" id="UP000279089">
    <property type="component" value="Unassembled WGS sequence"/>
</dbReference>
<evidence type="ECO:0000256" key="9">
    <source>
        <dbReference type="PROSITE-ProRule" id="PRU01248"/>
    </source>
</evidence>
<evidence type="ECO:0000256" key="3">
    <source>
        <dbReference type="ARBA" id="ARBA00022618"/>
    </source>
</evidence>
<keyword evidence="7" id="KW-0233">DNA recombination</keyword>
<accession>A0A3N4MBI8</accession>
<keyword evidence="4" id="KW-0159">Chromosome partition</keyword>
<organism evidence="12 13">
    <name type="scientific">Chitinophaga barathri</name>
    <dbReference type="NCBI Taxonomy" id="1647451"/>
    <lineage>
        <taxon>Bacteria</taxon>
        <taxon>Pseudomonadati</taxon>
        <taxon>Bacteroidota</taxon>
        <taxon>Chitinophagia</taxon>
        <taxon>Chitinophagales</taxon>
        <taxon>Chitinophagaceae</taxon>
        <taxon>Chitinophaga</taxon>
    </lineage>
</organism>
<evidence type="ECO:0000256" key="5">
    <source>
        <dbReference type="ARBA" id="ARBA00022908"/>
    </source>
</evidence>
<dbReference type="OrthoDB" id="9801717at2"/>
<dbReference type="PROSITE" id="PS51898">
    <property type="entry name" value="TYR_RECOMBINASE"/>
    <property type="match status" value="1"/>
</dbReference>
<dbReference type="GO" id="GO:0015074">
    <property type="term" value="P:DNA integration"/>
    <property type="evidence" value="ECO:0007669"/>
    <property type="project" value="UniProtKB-KW"/>
</dbReference>
<evidence type="ECO:0000256" key="6">
    <source>
        <dbReference type="ARBA" id="ARBA00023125"/>
    </source>
</evidence>
<dbReference type="Pfam" id="PF00589">
    <property type="entry name" value="Phage_integrase"/>
    <property type="match status" value="1"/>
</dbReference>
<feature type="domain" description="Tyr recombinase" evidence="10">
    <location>
        <begin position="119"/>
        <end position="311"/>
    </location>
</feature>
<sequence>MKETLPPVAQGFLAYIELEKRYSRHTVESYGLDLFQFFHYLSAHYGELPLTKLTHFHIQSWLALGLEPKYPSHSKKKQPEPVTPATIRRKISTLKSFFKYAVRKGELAQSPMAKVVSPKMRSRLPMFVDEKAMQQVEENHAEGEQLFADDFEGATQRLIVALLYQSGMRQAELLGLTHRSMDLSNSQMKVLGKGNKERIIPLSQPLIAMIREYDERRRKEAGNTESGQLLVRADGKGITKAFVYRTVRAALDRVTTISKRSPHILRHTFATHLMNNGADINAVKELLGHASLASTQVYTHNTIEKLKKVHQQAHPKA</sequence>
<dbReference type="PANTHER" id="PTHR30349">
    <property type="entry name" value="PHAGE INTEGRASE-RELATED"/>
    <property type="match status" value="1"/>
</dbReference>
<dbReference type="InterPro" id="IPR044068">
    <property type="entry name" value="CB"/>
</dbReference>
<keyword evidence="8" id="KW-0131">Cell cycle</keyword>
<dbReference type="GO" id="GO:0005737">
    <property type="term" value="C:cytoplasm"/>
    <property type="evidence" value="ECO:0007669"/>
    <property type="project" value="UniProtKB-SubCell"/>
</dbReference>
<dbReference type="InterPro" id="IPR013762">
    <property type="entry name" value="Integrase-like_cat_sf"/>
</dbReference>
<dbReference type="GO" id="GO:0007059">
    <property type="term" value="P:chromosome segregation"/>
    <property type="evidence" value="ECO:0007669"/>
    <property type="project" value="UniProtKB-KW"/>
</dbReference>
<gene>
    <name evidence="12" type="ORF">EG028_12535</name>
</gene>
<keyword evidence="13" id="KW-1185">Reference proteome</keyword>
<dbReference type="Gene3D" id="1.10.150.130">
    <property type="match status" value="1"/>
</dbReference>
<dbReference type="Gene3D" id="1.10.443.10">
    <property type="entry name" value="Intergrase catalytic core"/>
    <property type="match status" value="1"/>
</dbReference>
<keyword evidence="2" id="KW-0963">Cytoplasm</keyword>
<dbReference type="InterPro" id="IPR050090">
    <property type="entry name" value="Tyrosine_recombinase_XerCD"/>
</dbReference>
<dbReference type="Pfam" id="PF02899">
    <property type="entry name" value="Phage_int_SAM_1"/>
    <property type="match status" value="1"/>
</dbReference>
<dbReference type="GO" id="GO:0051301">
    <property type="term" value="P:cell division"/>
    <property type="evidence" value="ECO:0007669"/>
    <property type="project" value="UniProtKB-KW"/>
</dbReference>
<dbReference type="PROSITE" id="PS51900">
    <property type="entry name" value="CB"/>
    <property type="match status" value="1"/>
</dbReference>
<evidence type="ECO:0000256" key="4">
    <source>
        <dbReference type="ARBA" id="ARBA00022829"/>
    </source>
</evidence>
<keyword evidence="6 9" id="KW-0238">DNA-binding</keyword>
<dbReference type="GO" id="GO:0003677">
    <property type="term" value="F:DNA binding"/>
    <property type="evidence" value="ECO:0007669"/>
    <property type="project" value="UniProtKB-UniRule"/>
</dbReference>
<dbReference type="RefSeq" id="WP_120516846.1">
    <property type="nucleotide sequence ID" value="NZ_QXZY01000007.1"/>
</dbReference>
<comment type="subcellular location">
    <subcellularLocation>
        <location evidence="1">Cytoplasm</location>
    </subcellularLocation>
</comment>
<proteinExistence type="predicted"/>
<evidence type="ECO:0000313" key="12">
    <source>
        <dbReference type="EMBL" id="RPD40848.1"/>
    </source>
</evidence>
<dbReference type="InterPro" id="IPR011010">
    <property type="entry name" value="DNA_brk_join_enz"/>
</dbReference>
<evidence type="ECO:0000256" key="8">
    <source>
        <dbReference type="ARBA" id="ARBA00023306"/>
    </source>
</evidence>
<feature type="domain" description="Core-binding (CB)" evidence="11">
    <location>
        <begin position="3"/>
        <end position="102"/>
    </location>
</feature>
<evidence type="ECO:0000256" key="2">
    <source>
        <dbReference type="ARBA" id="ARBA00022490"/>
    </source>
</evidence>
<protein>
    <submittedName>
        <fullName evidence="12">Integrase</fullName>
    </submittedName>
</protein>
<evidence type="ECO:0000256" key="1">
    <source>
        <dbReference type="ARBA" id="ARBA00004496"/>
    </source>
</evidence>
<evidence type="ECO:0000256" key="7">
    <source>
        <dbReference type="ARBA" id="ARBA00023172"/>
    </source>
</evidence>
<reference evidence="13" key="1">
    <citation type="submission" date="2018-11" db="EMBL/GenBank/DDBJ databases">
        <title>Chitinophaga lutea sp.nov., isolate from arsenic contaminated soil.</title>
        <authorList>
            <person name="Zong Y."/>
        </authorList>
    </citation>
    <scope>NUCLEOTIDE SEQUENCE [LARGE SCALE GENOMIC DNA]</scope>
    <source>
        <strain evidence="13">YLT18</strain>
    </source>
</reference>